<dbReference type="CDD" id="cd01392">
    <property type="entry name" value="HTH_LacI"/>
    <property type="match status" value="1"/>
</dbReference>
<evidence type="ECO:0000256" key="3">
    <source>
        <dbReference type="ARBA" id="ARBA00023163"/>
    </source>
</evidence>
<reference evidence="6" key="1">
    <citation type="submission" date="2016-10" db="EMBL/GenBank/DDBJ databases">
        <authorList>
            <person name="Varghese N."/>
            <person name="Submissions S."/>
        </authorList>
    </citation>
    <scope>NUCLEOTIDE SEQUENCE [LARGE SCALE GENOMIC DNA]</scope>
    <source>
        <strain evidence="6">DSM 22002</strain>
    </source>
</reference>
<dbReference type="PROSITE" id="PS50932">
    <property type="entry name" value="HTH_LACI_2"/>
    <property type="match status" value="1"/>
</dbReference>
<dbReference type="AlphaFoldDB" id="A0A1G8DVG4"/>
<keyword evidence="2" id="KW-0238">DNA-binding</keyword>
<keyword evidence="6" id="KW-1185">Reference proteome</keyword>
<dbReference type="SUPFAM" id="SSF53822">
    <property type="entry name" value="Periplasmic binding protein-like I"/>
    <property type="match status" value="1"/>
</dbReference>
<evidence type="ECO:0000256" key="2">
    <source>
        <dbReference type="ARBA" id="ARBA00023125"/>
    </source>
</evidence>
<keyword evidence="3" id="KW-0804">Transcription</keyword>
<dbReference type="CDD" id="cd06267">
    <property type="entry name" value="PBP1_LacI_sugar_binding-like"/>
    <property type="match status" value="1"/>
</dbReference>
<dbReference type="Pfam" id="PF00356">
    <property type="entry name" value="LacI"/>
    <property type="match status" value="1"/>
</dbReference>
<dbReference type="PANTHER" id="PTHR30146">
    <property type="entry name" value="LACI-RELATED TRANSCRIPTIONAL REPRESSOR"/>
    <property type="match status" value="1"/>
</dbReference>
<evidence type="ECO:0000313" key="5">
    <source>
        <dbReference type="EMBL" id="SDH61672.1"/>
    </source>
</evidence>
<dbReference type="InterPro" id="IPR000843">
    <property type="entry name" value="HTH_LacI"/>
</dbReference>
<sequence length="337" mass="35327">MATEKPRRASTAPTIYDVARLAGVNPSTVSRALNTPGRINARTEEKVHAAARELRYRSNPMARALPTGRTSTIGLILSDITNPMIAGIVRGAATAADALGYTVVIAESQESPELESRATERIVASVDGVILAASRLDDASITELAGEKPLVLINRALDGVESVIGEVRAGIEEAVAHLQLLGHTRIVYLAGPSTSWMSRHRAAVIQDVASGRGIDIEVVGPNVPTLEGGAATLSRLVAMDATAVMAYNDVMAIGLLRAAAEQGFDVPSQMSIVGFDDVFGSDFTHPPLTTIRMPLLALGELAVHRILEAVGVETATEPAAAPIAQLVVRGSTARPRA</sequence>
<dbReference type="Gene3D" id="1.10.260.40">
    <property type="entry name" value="lambda repressor-like DNA-binding domains"/>
    <property type="match status" value="1"/>
</dbReference>
<dbReference type="Pfam" id="PF13377">
    <property type="entry name" value="Peripla_BP_3"/>
    <property type="match status" value="1"/>
</dbReference>
<evidence type="ECO:0000256" key="1">
    <source>
        <dbReference type="ARBA" id="ARBA00023015"/>
    </source>
</evidence>
<dbReference type="EMBL" id="LT629695">
    <property type="protein sequence ID" value="SDH61672.1"/>
    <property type="molecule type" value="Genomic_DNA"/>
</dbReference>
<dbReference type="PRINTS" id="PR00036">
    <property type="entry name" value="HTHLACI"/>
</dbReference>
<dbReference type="GO" id="GO:0003700">
    <property type="term" value="F:DNA-binding transcription factor activity"/>
    <property type="evidence" value="ECO:0007669"/>
    <property type="project" value="TreeGrafter"/>
</dbReference>
<dbReference type="RefSeq" id="WP_092504311.1">
    <property type="nucleotide sequence ID" value="NZ_LT629695.1"/>
</dbReference>
<dbReference type="Gene3D" id="3.40.50.2300">
    <property type="match status" value="2"/>
</dbReference>
<evidence type="ECO:0000313" key="6">
    <source>
        <dbReference type="Proteomes" id="UP000198822"/>
    </source>
</evidence>
<protein>
    <submittedName>
        <fullName evidence="5">Transcriptional regulator, LacI family</fullName>
    </submittedName>
</protein>
<dbReference type="InterPro" id="IPR046335">
    <property type="entry name" value="LacI/GalR-like_sensor"/>
</dbReference>
<evidence type="ECO:0000259" key="4">
    <source>
        <dbReference type="PROSITE" id="PS50932"/>
    </source>
</evidence>
<keyword evidence="1" id="KW-0805">Transcription regulation</keyword>
<dbReference type="OrthoDB" id="3258243at2"/>
<dbReference type="STRING" id="399736.SAMN04489720_1792"/>
<dbReference type="GO" id="GO:0000976">
    <property type="term" value="F:transcription cis-regulatory region binding"/>
    <property type="evidence" value="ECO:0007669"/>
    <property type="project" value="TreeGrafter"/>
</dbReference>
<dbReference type="PANTHER" id="PTHR30146:SF138">
    <property type="entry name" value="TRANSCRIPTIONAL REGULATORY PROTEIN"/>
    <property type="match status" value="1"/>
</dbReference>
<name>A0A1G8DVG4_9MICO</name>
<dbReference type="SUPFAM" id="SSF47413">
    <property type="entry name" value="lambda repressor-like DNA-binding domains"/>
    <property type="match status" value="1"/>
</dbReference>
<feature type="domain" description="HTH lacI-type" evidence="4">
    <location>
        <begin position="13"/>
        <end position="67"/>
    </location>
</feature>
<dbReference type="Proteomes" id="UP000198822">
    <property type="component" value="Chromosome I"/>
</dbReference>
<accession>A0A1G8DVG4</accession>
<organism evidence="5 6">
    <name type="scientific">Agrococcus jejuensis</name>
    <dbReference type="NCBI Taxonomy" id="399736"/>
    <lineage>
        <taxon>Bacteria</taxon>
        <taxon>Bacillati</taxon>
        <taxon>Actinomycetota</taxon>
        <taxon>Actinomycetes</taxon>
        <taxon>Micrococcales</taxon>
        <taxon>Microbacteriaceae</taxon>
        <taxon>Agrococcus</taxon>
    </lineage>
</organism>
<dbReference type="SMART" id="SM00354">
    <property type="entry name" value="HTH_LACI"/>
    <property type="match status" value="1"/>
</dbReference>
<dbReference type="InterPro" id="IPR028082">
    <property type="entry name" value="Peripla_BP_I"/>
</dbReference>
<gene>
    <name evidence="5" type="ORF">SAMN04489720_1792</name>
</gene>
<dbReference type="InterPro" id="IPR010982">
    <property type="entry name" value="Lambda_DNA-bd_dom_sf"/>
</dbReference>
<proteinExistence type="predicted"/>